<accession>A0AAV9Z8J4</accession>
<reference evidence="2 3" key="1">
    <citation type="journal article" date="2024" name="J Genomics">
        <title>Draft genome sequencing and assembly of Favolaschia claudopus CIRM-BRFM 2984 isolated from oak limbs.</title>
        <authorList>
            <person name="Navarro D."/>
            <person name="Drula E."/>
            <person name="Chaduli D."/>
            <person name="Cazenave R."/>
            <person name="Ahrendt S."/>
            <person name="Wang J."/>
            <person name="Lipzen A."/>
            <person name="Daum C."/>
            <person name="Barry K."/>
            <person name="Grigoriev I.V."/>
            <person name="Favel A."/>
            <person name="Rosso M.N."/>
            <person name="Martin F."/>
        </authorList>
    </citation>
    <scope>NUCLEOTIDE SEQUENCE [LARGE SCALE GENOMIC DNA]</scope>
    <source>
        <strain evidence="2 3">CIRM-BRFM 2984</strain>
    </source>
</reference>
<feature type="compositionally biased region" description="Basic and acidic residues" evidence="1">
    <location>
        <begin position="144"/>
        <end position="156"/>
    </location>
</feature>
<dbReference type="EMBL" id="JAWWNJ010000181">
    <property type="protein sequence ID" value="KAK6974681.1"/>
    <property type="molecule type" value="Genomic_DNA"/>
</dbReference>
<keyword evidence="3" id="KW-1185">Reference proteome</keyword>
<gene>
    <name evidence="2" type="ORF">R3P38DRAFT_2811698</name>
</gene>
<evidence type="ECO:0000313" key="3">
    <source>
        <dbReference type="Proteomes" id="UP001362999"/>
    </source>
</evidence>
<evidence type="ECO:0000313" key="2">
    <source>
        <dbReference type="EMBL" id="KAK6974681.1"/>
    </source>
</evidence>
<protein>
    <submittedName>
        <fullName evidence="2">Uncharacterized protein</fullName>
    </submittedName>
</protein>
<proteinExistence type="predicted"/>
<dbReference type="AlphaFoldDB" id="A0AAV9Z8J4"/>
<name>A0AAV9Z8J4_9AGAR</name>
<organism evidence="2 3">
    <name type="scientific">Favolaschia claudopus</name>
    <dbReference type="NCBI Taxonomy" id="2862362"/>
    <lineage>
        <taxon>Eukaryota</taxon>
        <taxon>Fungi</taxon>
        <taxon>Dikarya</taxon>
        <taxon>Basidiomycota</taxon>
        <taxon>Agaricomycotina</taxon>
        <taxon>Agaricomycetes</taxon>
        <taxon>Agaricomycetidae</taxon>
        <taxon>Agaricales</taxon>
        <taxon>Marasmiineae</taxon>
        <taxon>Mycenaceae</taxon>
        <taxon>Favolaschia</taxon>
    </lineage>
</organism>
<dbReference type="Proteomes" id="UP001362999">
    <property type="component" value="Unassembled WGS sequence"/>
</dbReference>
<feature type="region of interest" description="Disordered" evidence="1">
    <location>
        <begin position="75"/>
        <end position="156"/>
    </location>
</feature>
<evidence type="ECO:0000256" key="1">
    <source>
        <dbReference type="SAM" id="MobiDB-lite"/>
    </source>
</evidence>
<comment type="caution">
    <text evidence="2">The sequence shown here is derived from an EMBL/GenBank/DDBJ whole genome shotgun (WGS) entry which is preliminary data.</text>
</comment>
<feature type="compositionally biased region" description="Acidic residues" evidence="1">
    <location>
        <begin position="127"/>
        <end position="136"/>
    </location>
</feature>
<sequence>MKPSPLPISTRFFSLLAEAEGLCDGAQEEILQQLEAAEAREETLKTKAEVNQWRLEANLWRTNFTELEEKVFNLSQMAASKSPSKRPRLDSSNTKEISRRFVQAVVTVKSEDESEDPDGPPSSTTVADEESADELTLDNSPMSERSRGRDKLPARK</sequence>